<gene>
    <name evidence="1" type="ORF">GCM10008096_02190</name>
</gene>
<accession>A0ABQ3GBY0</accession>
<evidence type="ECO:0000313" key="2">
    <source>
        <dbReference type="Proteomes" id="UP000642819"/>
    </source>
</evidence>
<reference evidence="2" key="1">
    <citation type="journal article" date="2019" name="Int. J. Syst. Evol. Microbiol.">
        <title>The Global Catalogue of Microorganisms (GCM) 10K type strain sequencing project: providing services to taxonomists for standard genome sequencing and annotation.</title>
        <authorList>
            <consortium name="The Broad Institute Genomics Platform"/>
            <consortium name="The Broad Institute Genome Sequencing Center for Infectious Disease"/>
            <person name="Wu L."/>
            <person name="Ma J."/>
        </authorList>
    </citation>
    <scope>NUCLEOTIDE SEQUENCE [LARGE SCALE GENOMIC DNA]</scope>
    <source>
        <strain evidence="2">KCTC 19466</strain>
    </source>
</reference>
<sequence length="507" mass="55752">MRIRHPAAATWADQLDFRESAGWKLLSAAPWVAAFLRAEFTSATPRVRLEAFHASLDTFLKQLRADSPEVPLNESWQAGQYADSWVKAGFLARPLIDGRFVYEPTAHTARVLRFLDSVAGSGTNLNSSRLSTLLSSLESLAHETDPDPEARIRQLEAEIAERRAKLDALRGGEEPAMLSDDGAIAAARSILDLAANLPADFKRMRDGVHAMLHRIRQEIMESSVSKGVAVGQVLEGDRQLRSTPEGETFRGFTDFLNDPAQQARFREAVGEILERGFVDDLTPSERHTIANLLRELRRQATEVHATYGKLSESLHAYVQSDELRESEQLRRAIRAAELAVAKSPALRQRTPVAPVRLFEPRFATLAGLGIFDPAEHVAPPKLADPPALSAADIHRTPITPGADPQVLRAAVVRALRERTTTAPGASVTLGDVFETLEPGHRHLNSVRYLVELAHTSGAAALDPADFQTVAIRQVDGSERVAYLPRVTYAPELAAEHRTIETTTEERA</sequence>
<comment type="caution">
    <text evidence="1">The sequence shown here is derived from an EMBL/GenBank/DDBJ whole genome shotgun (WGS) entry which is preliminary data.</text>
</comment>
<dbReference type="EMBL" id="BMXK01000001">
    <property type="protein sequence ID" value="GHC99732.1"/>
    <property type="molecule type" value="Genomic_DNA"/>
</dbReference>
<evidence type="ECO:0008006" key="3">
    <source>
        <dbReference type="Google" id="ProtNLM"/>
    </source>
</evidence>
<dbReference type="RefSeq" id="WP_189348256.1">
    <property type="nucleotide sequence ID" value="NZ_BMXK01000001.1"/>
</dbReference>
<organism evidence="1 2">
    <name type="scientific">Zhihengliuella salsuginis</name>
    <dbReference type="NCBI Taxonomy" id="578222"/>
    <lineage>
        <taxon>Bacteria</taxon>
        <taxon>Bacillati</taxon>
        <taxon>Actinomycetota</taxon>
        <taxon>Actinomycetes</taxon>
        <taxon>Micrococcales</taxon>
        <taxon>Micrococcaceae</taxon>
        <taxon>Zhihengliuella</taxon>
    </lineage>
</organism>
<dbReference type="Pfam" id="PF11855">
    <property type="entry name" value="DUF3375"/>
    <property type="match status" value="1"/>
</dbReference>
<name>A0ABQ3GBY0_9MICC</name>
<dbReference type="Proteomes" id="UP000642819">
    <property type="component" value="Unassembled WGS sequence"/>
</dbReference>
<keyword evidence="2" id="KW-1185">Reference proteome</keyword>
<dbReference type="InterPro" id="IPR021804">
    <property type="entry name" value="DUF3375"/>
</dbReference>
<evidence type="ECO:0000313" key="1">
    <source>
        <dbReference type="EMBL" id="GHC99732.1"/>
    </source>
</evidence>
<proteinExistence type="predicted"/>
<protein>
    <recommendedName>
        <fullName evidence="3">DUF3375 domain-containing protein</fullName>
    </recommendedName>
</protein>